<evidence type="ECO:0000256" key="1">
    <source>
        <dbReference type="SAM" id="Phobius"/>
    </source>
</evidence>
<comment type="caution">
    <text evidence="2">The sequence shown here is derived from an EMBL/GenBank/DDBJ whole genome shotgun (WGS) entry which is preliminary data.</text>
</comment>
<keyword evidence="1" id="KW-0812">Transmembrane</keyword>
<evidence type="ECO:0000313" key="3">
    <source>
        <dbReference type="Proteomes" id="UP000179467"/>
    </source>
</evidence>
<sequence>MAEDRVHLSKTEARAGVTPHVVRYVLAISLLLVVIAFAFTLGIFG</sequence>
<accession>A0A1S1HLI4</accession>
<protein>
    <submittedName>
        <fullName evidence="2">Uncharacterized protein</fullName>
    </submittedName>
</protein>
<dbReference type="EMBL" id="MIPT01000001">
    <property type="protein sequence ID" value="OHT21390.1"/>
    <property type="molecule type" value="Genomic_DNA"/>
</dbReference>
<dbReference type="RefSeq" id="WP_015457985.1">
    <property type="nucleotide sequence ID" value="NZ_MIPT01000001.1"/>
</dbReference>
<keyword evidence="3" id="KW-1185">Reference proteome</keyword>
<feature type="transmembrane region" description="Helical" evidence="1">
    <location>
        <begin position="21"/>
        <end position="44"/>
    </location>
</feature>
<organism evidence="2 3">
    <name type="scientific">Edaphosphingomonas haloaromaticamans</name>
    <dbReference type="NCBI Taxonomy" id="653954"/>
    <lineage>
        <taxon>Bacteria</taxon>
        <taxon>Pseudomonadati</taxon>
        <taxon>Pseudomonadota</taxon>
        <taxon>Alphaproteobacteria</taxon>
        <taxon>Sphingomonadales</taxon>
        <taxon>Rhizorhabdaceae</taxon>
        <taxon>Edaphosphingomonas</taxon>
    </lineage>
</organism>
<proteinExistence type="predicted"/>
<keyword evidence="1" id="KW-0472">Membrane</keyword>
<name>A0A1S1HLI4_9SPHN</name>
<reference evidence="2 3" key="1">
    <citation type="submission" date="2016-09" db="EMBL/GenBank/DDBJ databases">
        <title>Metabolic pathway, cell adaptation mechanisms and a novel monoxygenase revealed through proteogenomic-transcription analysis of a Sphingomonas haloaromaticamans strain degrading the fungicide ortho-phenylphenol.</title>
        <authorList>
            <person name="Perruchon C."/>
            <person name="Papadopoulou E.S."/>
            <person name="Rousidou C."/>
            <person name="Vasileiadis S."/>
            <person name="Tanou G."/>
            <person name="Amoutzias G."/>
            <person name="Molassiotis A."/>
            <person name="Karpouzas D.G."/>
        </authorList>
    </citation>
    <scope>NUCLEOTIDE SEQUENCE [LARGE SCALE GENOMIC DNA]</scope>
    <source>
        <strain evidence="2 3">P3</strain>
    </source>
</reference>
<keyword evidence="1" id="KW-1133">Transmembrane helix</keyword>
<dbReference type="Proteomes" id="UP000179467">
    <property type="component" value="Unassembled WGS sequence"/>
</dbReference>
<evidence type="ECO:0000313" key="2">
    <source>
        <dbReference type="EMBL" id="OHT21390.1"/>
    </source>
</evidence>
<gene>
    <name evidence="2" type="ORF">BHE75_03397</name>
</gene>
<dbReference type="AlphaFoldDB" id="A0A1S1HLI4"/>